<dbReference type="eggNOG" id="ENOG502ZJQQ">
    <property type="taxonomic scope" value="Bacteria"/>
</dbReference>
<accession>A3PE23</accession>
<keyword evidence="2" id="KW-1185">Reference proteome</keyword>
<dbReference type="HOGENOM" id="CLU_2684865_0_0_3"/>
<gene>
    <name evidence="1" type="ordered locus">P9301_13751</name>
</gene>
<evidence type="ECO:0000313" key="1">
    <source>
        <dbReference type="EMBL" id="ABO17998.1"/>
    </source>
</evidence>
<dbReference type="STRING" id="167546.P9301_13751"/>
<reference evidence="1 2" key="1">
    <citation type="journal article" date="2007" name="PLoS Genet.">
        <title>Patterns and implications of gene gain and loss in the evolution of Prochlorococcus.</title>
        <authorList>
            <person name="Kettler G.C."/>
            <person name="Martiny A.C."/>
            <person name="Huang K."/>
            <person name="Zucker J."/>
            <person name="Coleman M.L."/>
            <person name="Rodrigue S."/>
            <person name="Chen F."/>
            <person name="Lapidus A."/>
            <person name="Ferriera S."/>
            <person name="Johnson J."/>
            <person name="Steglich C."/>
            <person name="Church G.M."/>
            <person name="Richardson P."/>
            <person name="Chisholm S.W."/>
        </authorList>
    </citation>
    <scope>NUCLEOTIDE SEQUENCE [LARGE SCALE GENOMIC DNA]</scope>
    <source>
        <strain evidence="1 2">MIT 9301</strain>
    </source>
</reference>
<dbReference type="Proteomes" id="UP000001430">
    <property type="component" value="Chromosome"/>
</dbReference>
<dbReference type="EMBL" id="CP000576">
    <property type="protein sequence ID" value="ABO17998.1"/>
    <property type="molecule type" value="Genomic_DNA"/>
</dbReference>
<dbReference type="KEGG" id="pmg:P9301_13751"/>
<protein>
    <submittedName>
        <fullName evidence="1">Uncharacterized protein</fullName>
    </submittedName>
</protein>
<organism evidence="1 2">
    <name type="scientific">Prochlorococcus marinus (strain MIT 9301)</name>
    <dbReference type="NCBI Taxonomy" id="167546"/>
    <lineage>
        <taxon>Bacteria</taxon>
        <taxon>Bacillati</taxon>
        <taxon>Cyanobacteriota</taxon>
        <taxon>Cyanophyceae</taxon>
        <taxon>Synechococcales</taxon>
        <taxon>Prochlorococcaceae</taxon>
        <taxon>Prochlorococcus</taxon>
    </lineage>
</organism>
<proteinExistence type="predicted"/>
<dbReference type="AlphaFoldDB" id="A3PE23"/>
<evidence type="ECO:0000313" key="2">
    <source>
        <dbReference type="Proteomes" id="UP000001430"/>
    </source>
</evidence>
<sequence length="77" mass="8880">MLILKTSKCWVWFKGSLKNGGYWKEGFTCTFDEKPGVLIESPAYVACRVPTWRVVTKEPESLYKSPLIPDKAIWKII</sequence>
<name>A3PE23_PROM0</name>